<evidence type="ECO:0000313" key="2">
    <source>
        <dbReference type="EMBL" id="KAK9113017.1"/>
    </source>
</evidence>
<feature type="region of interest" description="Disordered" evidence="1">
    <location>
        <begin position="14"/>
        <end position="34"/>
    </location>
</feature>
<dbReference type="PANTHER" id="PTHR36388:SF1">
    <property type="entry name" value="OS02G0469000 PROTEIN"/>
    <property type="match status" value="1"/>
</dbReference>
<evidence type="ECO:0000256" key="1">
    <source>
        <dbReference type="SAM" id="MobiDB-lite"/>
    </source>
</evidence>
<evidence type="ECO:0000313" key="3">
    <source>
        <dbReference type="Proteomes" id="UP001419268"/>
    </source>
</evidence>
<dbReference type="EMBL" id="JBBNAG010000008">
    <property type="protein sequence ID" value="KAK9113017.1"/>
    <property type="molecule type" value="Genomic_DNA"/>
</dbReference>
<gene>
    <name evidence="2" type="ORF">Scep_020536</name>
</gene>
<proteinExistence type="predicted"/>
<feature type="region of interest" description="Disordered" evidence="1">
    <location>
        <begin position="180"/>
        <end position="200"/>
    </location>
</feature>
<name>A0AAP0NMJ0_9MAGN</name>
<sequence>MAEGDDVLEAIVSSISSGQDEQYENPDYSAGSAMEGEDLWEAIVSASRQDKQNEKILSSEEIAWVDSCFVKEAELSDGDWNALKEALLDIIVSSSSEPARTSHITTAESSDFARGADDYDDDGIAEMEIGDEAPAQVTVGTDENLRIAEFLKNIIDNGENDQFAESAVRGQLHDYLRNEQPNLRESNEDTDGSSSLGVSNEGDFSSESIFRVWDLETSLAEEDDVVKLLENALAESSPTDLPSAYDYALPDTDNENLENLIANMADLSLNSFH</sequence>
<protein>
    <submittedName>
        <fullName evidence="2">Uncharacterized protein</fullName>
    </submittedName>
</protein>
<keyword evidence="3" id="KW-1185">Reference proteome</keyword>
<dbReference type="Proteomes" id="UP001419268">
    <property type="component" value="Unassembled WGS sequence"/>
</dbReference>
<reference evidence="2 3" key="1">
    <citation type="submission" date="2024-01" db="EMBL/GenBank/DDBJ databases">
        <title>Genome assemblies of Stephania.</title>
        <authorList>
            <person name="Yang L."/>
        </authorList>
    </citation>
    <scope>NUCLEOTIDE SEQUENCE [LARGE SCALE GENOMIC DNA]</scope>
    <source>
        <strain evidence="2">JXDWG</strain>
        <tissue evidence="2">Leaf</tissue>
    </source>
</reference>
<accession>A0AAP0NMJ0</accession>
<comment type="caution">
    <text evidence="2">The sequence shown here is derived from an EMBL/GenBank/DDBJ whole genome shotgun (WGS) entry which is preliminary data.</text>
</comment>
<dbReference type="PANTHER" id="PTHR36388">
    <property type="entry name" value="OS02G0469000 PROTEIN"/>
    <property type="match status" value="1"/>
</dbReference>
<organism evidence="2 3">
    <name type="scientific">Stephania cephalantha</name>
    <dbReference type="NCBI Taxonomy" id="152367"/>
    <lineage>
        <taxon>Eukaryota</taxon>
        <taxon>Viridiplantae</taxon>
        <taxon>Streptophyta</taxon>
        <taxon>Embryophyta</taxon>
        <taxon>Tracheophyta</taxon>
        <taxon>Spermatophyta</taxon>
        <taxon>Magnoliopsida</taxon>
        <taxon>Ranunculales</taxon>
        <taxon>Menispermaceae</taxon>
        <taxon>Menispermoideae</taxon>
        <taxon>Cissampelideae</taxon>
        <taxon>Stephania</taxon>
    </lineage>
</organism>
<dbReference type="AlphaFoldDB" id="A0AAP0NMJ0"/>